<keyword evidence="3" id="KW-0812">Transmembrane</keyword>
<gene>
    <name evidence="5" type="ORF">C0Q70_10936</name>
</gene>
<evidence type="ECO:0000256" key="3">
    <source>
        <dbReference type="SAM" id="Phobius"/>
    </source>
</evidence>
<evidence type="ECO:0000313" key="6">
    <source>
        <dbReference type="Proteomes" id="UP000245119"/>
    </source>
</evidence>
<evidence type="ECO:0000313" key="5">
    <source>
        <dbReference type="EMBL" id="PVD28349.1"/>
    </source>
</evidence>
<dbReference type="PANTHER" id="PTHR22769">
    <property type="entry name" value="MUTT/NUDIX HYDROLASE"/>
    <property type="match status" value="1"/>
</dbReference>
<keyword evidence="3" id="KW-0472">Membrane</keyword>
<keyword evidence="3" id="KW-1133">Transmembrane helix</keyword>
<dbReference type="Proteomes" id="UP000245119">
    <property type="component" value="Linkage Group LG6"/>
</dbReference>
<keyword evidence="1" id="KW-0378">Hydrolase</keyword>
<accession>A0A2T7P4K8</accession>
<dbReference type="PROSITE" id="PS51462">
    <property type="entry name" value="NUDIX"/>
    <property type="match status" value="1"/>
</dbReference>
<feature type="compositionally biased region" description="Basic and acidic residues" evidence="2">
    <location>
        <begin position="450"/>
        <end position="459"/>
    </location>
</feature>
<dbReference type="PANTHER" id="PTHR22769:SF56">
    <property type="entry name" value="8-OXO-DGDP PHOSPHATASE NUDT18"/>
    <property type="match status" value="1"/>
</dbReference>
<organism evidence="5 6">
    <name type="scientific">Pomacea canaliculata</name>
    <name type="common">Golden apple snail</name>
    <dbReference type="NCBI Taxonomy" id="400727"/>
    <lineage>
        <taxon>Eukaryota</taxon>
        <taxon>Metazoa</taxon>
        <taxon>Spiralia</taxon>
        <taxon>Lophotrochozoa</taxon>
        <taxon>Mollusca</taxon>
        <taxon>Gastropoda</taxon>
        <taxon>Caenogastropoda</taxon>
        <taxon>Architaenioglossa</taxon>
        <taxon>Ampullarioidea</taxon>
        <taxon>Ampullariidae</taxon>
        <taxon>Pomacea</taxon>
    </lineage>
</organism>
<dbReference type="SUPFAM" id="SSF55811">
    <property type="entry name" value="Nudix"/>
    <property type="match status" value="1"/>
</dbReference>
<feature type="transmembrane region" description="Helical" evidence="3">
    <location>
        <begin position="592"/>
        <end position="614"/>
    </location>
</feature>
<dbReference type="Gene3D" id="3.90.79.10">
    <property type="entry name" value="Nucleoside Triphosphate Pyrophosphohydrolase"/>
    <property type="match status" value="1"/>
</dbReference>
<dbReference type="AlphaFoldDB" id="A0A2T7P4K8"/>
<evidence type="ECO:0000256" key="2">
    <source>
        <dbReference type="SAM" id="MobiDB-lite"/>
    </source>
</evidence>
<dbReference type="PROSITE" id="PS00893">
    <property type="entry name" value="NUDIX_BOX"/>
    <property type="match status" value="1"/>
</dbReference>
<name>A0A2T7P4K8_POMCA</name>
<dbReference type="OrthoDB" id="10005910at2759"/>
<protein>
    <recommendedName>
        <fullName evidence="4">Nudix hydrolase domain-containing protein</fullName>
    </recommendedName>
</protein>
<evidence type="ECO:0000256" key="1">
    <source>
        <dbReference type="ARBA" id="ARBA00022801"/>
    </source>
</evidence>
<feature type="region of interest" description="Disordered" evidence="2">
    <location>
        <begin position="429"/>
        <end position="574"/>
    </location>
</feature>
<dbReference type="EMBL" id="PZQS01000006">
    <property type="protein sequence ID" value="PVD28349.1"/>
    <property type="molecule type" value="Genomic_DNA"/>
</dbReference>
<dbReference type="Pfam" id="PF00293">
    <property type="entry name" value="NUDIX"/>
    <property type="match status" value="1"/>
</dbReference>
<sequence>MVFEVSAFSTFLITTSWLSLTRFQAYDTMTEALEADLRKILASQPVPIDVIDCQRNEEMSIIPVTKESICYIVAVILFNDAGQVLLVQEAKRQCYGMWYLPAGRLERNENFVDGAKREVKEEAGLECEVTSLISVLCIKATWMRFTFTGEITGGNLKTTAQADKESLQAQFYDLQDIYSRNVKLRATDIIPLLHQAEKYRGAASSVPLHPSLLPTIAPHSHVLQRPVIVAERAGDKRLYILASFTGAVHIPVIAVSLEEKDLSNTPSWTVCGLLSVEHCGIVDSKHDGLCLTSLISYSVPADTELPKNDFLCVASFRRLVTERFARTKGLQPGVCLLPVTQPDQLFVGAPGSQQLLGEITADGYENCIVQCCNNTEGLCNVVLYKVNIEEVQTTPNCRLYRCQPVAACSFYTFDGLEVFADVESAREGEVDGAKSTHAPAENTTSQGAHEVTEPEDREVYNTTVSPNAGAAKPGDNSTDTEGATTQNVTGTTVKSVSQTPSVANVTQPSDTFNKTEVSLVSEDPHWTDGGAISTSSTEERTGSTREQLTTTGPNPDVTTNQPQTAQTSPADDVAEGTNWQEVADQGTRFTSFSVLITSLVVGCLFFVAAIVLIVKRCHDGWKKRHYSRVEYLVEGMYEE</sequence>
<dbReference type="InterPro" id="IPR020084">
    <property type="entry name" value="NUDIX_hydrolase_CS"/>
</dbReference>
<keyword evidence="6" id="KW-1185">Reference proteome</keyword>
<dbReference type="STRING" id="400727.A0A2T7P4K8"/>
<reference evidence="5 6" key="1">
    <citation type="submission" date="2018-04" db="EMBL/GenBank/DDBJ databases">
        <title>The genome of golden apple snail Pomacea canaliculata provides insight into stress tolerance and invasive adaptation.</title>
        <authorList>
            <person name="Liu C."/>
            <person name="Liu B."/>
            <person name="Ren Y."/>
            <person name="Zhang Y."/>
            <person name="Wang H."/>
            <person name="Li S."/>
            <person name="Jiang F."/>
            <person name="Yin L."/>
            <person name="Zhang G."/>
            <person name="Qian W."/>
            <person name="Fan W."/>
        </authorList>
    </citation>
    <scope>NUCLEOTIDE SEQUENCE [LARGE SCALE GENOMIC DNA]</scope>
    <source>
        <strain evidence="5">SZHN2017</strain>
        <tissue evidence="5">Muscle</tissue>
    </source>
</reference>
<comment type="caution">
    <text evidence="5">The sequence shown here is derived from an EMBL/GenBank/DDBJ whole genome shotgun (WGS) entry which is preliminary data.</text>
</comment>
<dbReference type="GO" id="GO:0044715">
    <property type="term" value="F:8-oxo-dGDP phosphatase activity"/>
    <property type="evidence" value="ECO:0007669"/>
    <property type="project" value="TreeGrafter"/>
</dbReference>
<feature type="compositionally biased region" description="Polar residues" evidence="2">
    <location>
        <begin position="547"/>
        <end position="569"/>
    </location>
</feature>
<feature type="compositionally biased region" description="Polar residues" evidence="2">
    <location>
        <begin position="475"/>
        <end position="518"/>
    </location>
</feature>
<dbReference type="GO" id="GO:0044716">
    <property type="term" value="F:8-oxo-GDP phosphatase activity"/>
    <property type="evidence" value="ECO:0007669"/>
    <property type="project" value="TreeGrafter"/>
</dbReference>
<proteinExistence type="predicted"/>
<feature type="domain" description="Nudix hydrolase" evidence="4">
    <location>
        <begin position="68"/>
        <end position="197"/>
    </location>
</feature>
<dbReference type="InterPro" id="IPR015797">
    <property type="entry name" value="NUDIX_hydrolase-like_dom_sf"/>
</dbReference>
<evidence type="ECO:0000259" key="4">
    <source>
        <dbReference type="PROSITE" id="PS51462"/>
    </source>
</evidence>
<dbReference type="InterPro" id="IPR000086">
    <property type="entry name" value="NUDIX_hydrolase_dom"/>
</dbReference>